<sequence>MELAMDSNTYSYDVTQYESFPYKQTHPNHLYTLGSLFGLKPKPYATARILELGCASGGNLIPMACGAPENECVGIDLSIKQIEEGRQVVQSLGLKNIDLRHQSILDFHASEGQFDYIICHGIYSWVDEPIRNKIMQICRENLAEQGIVFMSYNTLPGWNMVKSIRDMMKYHVQSFNTPQEKATQARSILKFILAGIKDQKTPYSNFLESEINLLSKQSDNYLLHDHLEDVNHALYFYEFVEHAKQNRLNYLSDTEISHMFPANLPAGISQEISKITDIVRLGQYMDFVRNQRFRQTLLCHESIVLNRNLQTDQIMDFHLKFEGVVEGDENALSVDEAPLSFKNNLITLTVKNHFSKIAMWLLSQQKKPIFYGDFISLLLRETKIQDRNKIQHMLNQELNLMRLALGGIITLSCEPLHYALKPPTTLRSTPLVQHQLLRSSLVTNQRHEVVRLNTVEKVLLKLCNGTHSPQHIGRAFAEKLIAEKVPLLKEDGSIVQEKEEIYRRSEYISKEILNLFAGNALLLDA</sequence>
<keyword evidence="4" id="KW-0808">Transferase</keyword>
<reference evidence="4" key="1">
    <citation type="journal article" date="2016" name="Genome Announc.">
        <title>Draft Genome Sequences of Two Novel Amoeba-Resistant Intranuclear Bacteria, 'Candidatus Berkiella cookevillensis' and 'Candidatus Berkiella aquae'.</title>
        <authorList>
            <person name="Mehari Y.T."/>
            <person name="Arivett B.A."/>
            <person name="Farone A.L."/>
            <person name="Gunderson J.H."/>
            <person name="Farone M.B."/>
        </authorList>
    </citation>
    <scope>NUCLEOTIDE SEQUENCE</scope>
    <source>
        <strain evidence="4">CC99</strain>
    </source>
</reference>
<evidence type="ECO:0000313" key="4">
    <source>
        <dbReference type="EMBL" id="MCS5709149.1"/>
    </source>
</evidence>
<dbReference type="InterPro" id="IPR018773">
    <property type="entry name" value="MeTrfase_reg_dom_prd"/>
</dbReference>
<keyword evidence="5" id="KW-1185">Reference proteome</keyword>
<dbReference type="EMBL" id="LKHV02000001">
    <property type="protein sequence ID" value="MCS5709149.1"/>
    <property type="molecule type" value="Genomic_DNA"/>
</dbReference>
<comment type="caution">
    <text evidence="4">The sequence shown here is derived from an EMBL/GenBank/DDBJ whole genome shotgun (WGS) entry which is preliminary data.</text>
</comment>
<accession>A0AAE3HT83</accession>
<dbReference type="Pfam" id="PF13847">
    <property type="entry name" value="Methyltransf_31"/>
    <property type="match status" value="1"/>
</dbReference>
<dbReference type="InterPro" id="IPR050723">
    <property type="entry name" value="CFA/CMAS"/>
</dbReference>
<dbReference type="InterPro" id="IPR048976">
    <property type="entry name" value="WHD_PKMT"/>
</dbReference>
<dbReference type="GO" id="GO:0008168">
    <property type="term" value="F:methyltransferase activity"/>
    <property type="evidence" value="ECO:0007669"/>
    <property type="project" value="UniProtKB-KW"/>
</dbReference>
<protein>
    <submittedName>
        <fullName evidence="4">Class I SAM-dependent methyltransferase</fullName>
    </submittedName>
</protein>
<dbReference type="Proteomes" id="UP000051494">
    <property type="component" value="Unassembled WGS sequence"/>
</dbReference>
<feature type="domain" description="PKMT C-terminal winged helix" evidence="3">
    <location>
        <begin position="429"/>
        <end position="521"/>
    </location>
</feature>
<keyword evidence="4" id="KW-0489">Methyltransferase</keyword>
<feature type="domain" description="Methyltransferase regulatory" evidence="1">
    <location>
        <begin position="219"/>
        <end position="300"/>
    </location>
</feature>
<dbReference type="Pfam" id="PF10119">
    <property type="entry name" value="MethyTransf_Reg"/>
    <property type="match status" value="1"/>
</dbReference>
<dbReference type="InterPro" id="IPR025714">
    <property type="entry name" value="Methyltranfer_dom"/>
</dbReference>
<dbReference type="CDD" id="cd02440">
    <property type="entry name" value="AdoMet_MTases"/>
    <property type="match status" value="1"/>
</dbReference>
<dbReference type="Pfam" id="PF21782">
    <property type="entry name" value="WHD_PKMT"/>
    <property type="match status" value="1"/>
</dbReference>
<evidence type="ECO:0000313" key="5">
    <source>
        <dbReference type="Proteomes" id="UP000051494"/>
    </source>
</evidence>
<gene>
    <name evidence="4" type="ORF">CC99x_009550</name>
</gene>
<dbReference type="PANTHER" id="PTHR43667:SF2">
    <property type="entry name" value="FATTY ACID C-METHYL TRANSFERASE"/>
    <property type="match status" value="1"/>
</dbReference>
<dbReference type="PANTHER" id="PTHR43667">
    <property type="entry name" value="CYCLOPROPANE-FATTY-ACYL-PHOSPHOLIPID SYNTHASE"/>
    <property type="match status" value="1"/>
</dbReference>
<dbReference type="GO" id="GO:0032259">
    <property type="term" value="P:methylation"/>
    <property type="evidence" value="ECO:0007669"/>
    <property type="project" value="UniProtKB-KW"/>
</dbReference>
<dbReference type="SUPFAM" id="SSF53335">
    <property type="entry name" value="S-adenosyl-L-methionine-dependent methyltransferases"/>
    <property type="match status" value="1"/>
</dbReference>
<proteinExistence type="predicted"/>
<evidence type="ECO:0000259" key="2">
    <source>
        <dbReference type="Pfam" id="PF13847"/>
    </source>
</evidence>
<evidence type="ECO:0000259" key="1">
    <source>
        <dbReference type="Pfam" id="PF10119"/>
    </source>
</evidence>
<dbReference type="RefSeq" id="WP_057624987.1">
    <property type="nucleotide sequence ID" value="NZ_LKHV02000001.1"/>
</dbReference>
<reference evidence="4" key="2">
    <citation type="submission" date="2021-06" db="EMBL/GenBank/DDBJ databases">
        <title>Genomic Description and Analysis of Intracellular Bacteria, Candidatus Berkiella cookevillensis and Candidatus Berkiella aquae.</title>
        <authorList>
            <person name="Kidane D.T."/>
            <person name="Mehari Y.T."/>
            <person name="Rice F.C."/>
            <person name="Arivett B.A."/>
            <person name="Farone A.L."/>
            <person name="Berk S.G."/>
            <person name="Farone M.B."/>
        </authorList>
    </citation>
    <scope>NUCLEOTIDE SEQUENCE</scope>
    <source>
        <strain evidence="4">CC99</strain>
    </source>
</reference>
<feature type="domain" description="Methyltransferase" evidence="2">
    <location>
        <begin position="47"/>
        <end position="171"/>
    </location>
</feature>
<name>A0AAE3HT83_9GAMM</name>
<dbReference type="Gene3D" id="3.40.50.150">
    <property type="entry name" value="Vaccinia Virus protein VP39"/>
    <property type="match status" value="1"/>
</dbReference>
<organism evidence="4 5">
    <name type="scientific">Candidatus Berkiella cookevillensis</name>
    <dbReference type="NCBI Taxonomy" id="437022"/>
    <lineage>
        <taxon>Bacteria</taxon>
        <taxon>Pseudomonadati</taxon>
        <taxon>Pseudomonadota</taxon>
        <taxon>Gammaproteobacteria</taxon>
        <taxon>Candidatus Berkiellales</taxon>
        <taxon>Candidatus Berkiellaceae</taxon>
        <taxon>Candidatus Berkiella</taxon>
    </lineage>
</organism>
<dbReference type="InterPro" id="IPR029063">
    <property type="entry name" value="SAM-dependent_MTases_sf"/>
</dbReference>
<dbReference type="AlphaFoldDB" id="A0AAE3HT83"/>
<evidence type="ECO:0000259" key="3">
    <source>
        <dbReference type="Pfam" id="PF21782"/>
    </source>
</evidence>